<accession>A0A438MII1</accession>
<keyword evidence="4" id="KW-1185">Reference proteome</keyword>
<comment type="caution">
    <text evidence="3">The sequence shown here is derived from an EMBL/GenBank/DDBJ whole genome shotgun (WGS) entry which is preliminary data.</text>
</comment>
<protein>
    <submittedName>
        <fullName evidence="3">Uncharacterized protein</fullName>
    </submittedName>
</protein>
<evidence type="ECO:0000256" key="1">
    <source>
        <dbReference type="SAM" id="MobiDB-lite"/>
    </source>
</evidence>
<dbReference type="AlphaFoldDB" id="A0A438MII1"/>
<reference evidence="3 4" key="1">
    <citation type="submission" date="2019-01" db="EMBL/GenBank/DDBJ databases">
        <title>Sequencing the genomes of 1000 actinobacteria strains.</title>
        <authorList>
            <person name="Klenk H.-P."/>
        </authorList>
    </citation>
    <scope>NUCLEOTIDE SEQUENCE [LARGE SCALE GENOMIC DNA]</scope>
    <source>
        <strain evidence="3 4">DSM 43925</strain>
    </source>
</reference>
<dbReference type="EMBL" id="SAUN01000001">
    <property type="protein sequence ID" value="RVX45473.1"/>
    <property type="molecule type" value="Genomic_DNA"/>
</dbReference>
<dbReference type="Proteomes" id="UP000284824">
    <property type="component" value="Unassembled WGS sequence"/>
</dbReference>
<evidence type="ECO:0000256" key="2">
    <source>
        <dbReference type="SAM" id="SignalP"/>
    </source>
</evidence>
<keyword evidence="2" id="KW-0732">Signal</keyword>
<evidence type="ECO:0000313" key="4">
    <source>
        <dbReference type="Proteomes" id="UP000284824"/>
    </source>
</evidence>
<feature type="chain" id="PRO_5019103871" evidence="2">
    <location>
        <begin position="30"/>
        <end position="68"/>
    </location>
</feature>
<gene>
    <name evidence="3" type="ORF">EDD27_8277</name>
</gene>
<feature type="region of interest" description="Disordered" evidence="1">
    <location>
        <begin position="35"/>
        <end position="68"/>
    </location>
</feature>
<feature type="signal peptide" evidence="2">
    <location>
        <begin position="1"/>
        <end position="29"/>
    </location>
</feature>
<dbReference type="RefSeq" id="WP_127937087.1">
    <property type="nucleotide sequence ID" value="NZ_SAUN01000001.1"/>
</dbReference>
<organism evidence="3 4">
    <name type="scientific">Nonomuraea polychroma</name>
    <dbReference type="NCBI Taxonomy" id="46176"/>
    <lineage>
        <taxon>Bacteria</taxon>
        <taxon>Bacillati</taxon>
        <taxon>Actinomycetota</taxon>
        <taxon>Actinomycetes</taxon>
        <taxon>Streptosporangiales</taxon>
        <taxon>Streptosporangiaceae</taxon>
        <taxon>Nonomuraea</taxon>
    </lineage>
</organism>
<sequence>MIKRMICSAAAAGIALGFLFGLGATAAHATDGDPSQWVSVAGDPSQWDSVAGDPTQWGSVAGDPSQWV</sequence>
<evidence type="ECO:0000313" key="3">
    <source>
        <dbReference type="EMBL" id="RVX45473.1"/>
    </source>
</evidence>
<name>A0A438MII1_9ACTN</name>
<proteinExistence type="predicted"/>